<dbReference type="RefSeq" id="XP_029348321.1">
    <property type="nucleotide sequence ID" value="XM_029492461.1"/>
</dbReference>
<evidence type="ECO:0000313" key="2">
    <source>
        <dbReference type="EnsemblMetazoa" id="XP_029348321.1"/>
    </source>
</evidence>
<evidence type="ECO:0000256" key="1">
    <source>
        <dbReference type="SAM" id="Phobius"/>
    </source>
</evidence>
<feature type="transmembrane region" description="Helical" evidence="1">
    <location>
        <begin position="24"/>
        <end position="44"/>
    </location>
</feature>
<dbReference type="GeneID" id="115034921"/>
<reference evidence="3" key="1">
    <citation type="submission" date="2010-06" db="EMBL/GenBank/DDBJ databases">
        <authorList>
            <person name="Jiang H."/>
            <person name="Abraham K."/>
            <person name="Ali S."/>
            <person name="Alsbrooks S.L."/>
            <person name="Anim B.N."/>
            <person name="Anosike U.S."/>
            <person name="Attaway T."/>
            <person name="Bandaranaike D.P."/>
            <person name="Battles P.K."/>
            <person name="Bell S.N."/>
            <person name="Bell A.V."/>
            <person name="Beltran B."/>
            <person name="Bickham C."/>
            <person name="Bustamante Y."/>
            <person name="Caleb T."/>
            <person name="Canada A."/>
            <person name="Cardenas V."/>
            <person name="Carter K."/>
            <person name="Chacko J."/>
            <person name="Chandrabose M.N."/>
            <person name="Chavez D."/>
            <person name="Chavez A."/>
            <person name="Chen L."/>
            <person name="Chu H.-S."/>
            <person name="Claassen K.J."/>
            <person name="Cockrell R."/>
            <person name="Collins M."/>
            <person name="Cooper J.A."/>
            <person name="Cree A."/>
            <person name="Curry S.M."/>
            <person name="Da Y."/>
            <person name="Dao M.D."/>
            <person name="Das B."/>
            <person name="Davila M.-L."/>
            <person name="Davy-Carroll L."/>
            <person name="Denson S."/>
            <person name="Dinh H."/>
            <person name="Ebong V.E."/>
            <person name="Edwards J.R."/>
            <person name="Egan A."/>
            <person name="El-Daye J."/>
            <person name="Escobedo L."/>
            <person name="Fernandez S."/>
            <person name="Fernando P.R."/>
            <person name="Flagg N."/>
            <person name="Forbes L.D."/>
            <person name="Fowler R.G."/>
            <person name="Fu Q."/>
            <person name="Gabisi R.A."/>
            <person name="Ganer J."/>
            <person name="Garbino Pronczuk A."/>
            <person name="Garcia R.M."/>
            <person name="Garner T."/>
            <person name="Garrett T.E."/>
            <person name="Gonzalez D.A."/>
            <person name="Hamid H."/>
            <person name="Hawkins E.S."/>
            <person name="Hirani K."/>
            <person name="Hogues M.E."/>
            <person name="Hollins B."/>
            <person name="Hsiao C.-H."/>
            <person name="Jabil R."/>
            <person name="James M.L."/>
            <person name="Jhangiani S.N."/>
            <person name="Johnson B."/>
            <person name="Johnson Q."/>
            <person name="Joshi V."/>
            <person name="Kalu J.B."/>
            <person name="Kam C."/>
            <person name="Kashfia A."/>
            <person name="Keebler J."/>
            <person name="Kisamo H."/>
            <person name="Kovar C.L."/>
            <person name="Lago L.A."/>
            <person name="Lai C.-Y."/>
            <person name="Laidlaw J."/>
            <person name="Lara F."/>
            <person name="Le T.-K."/>
            <person name="Lee S.L."/>
            <person name="Legall F.H."/>
            <person name="Lemon S.J."/>
            <person name="Lewis L.R."/>
            <person name="Li B."/>
            <person name="Liu Y."/>
            <person name="Liu Y.-S."/>
            <person name="Lopez J."/>
            <person name="Lozado R.J."/>
            <person name="Lu J."/>
            <person name="Madu R.C."/>
            <person name="Maheshwari M."/>
            <person name="Maheshwari R."/>
            <person name="Malloy K."/>
            <person name="Martinez E."/>
            <person name="Mathew T."/>
            <person name="Mercado I.C."/>
            <person name="Mercado C."/>
            <person name="Meyer B."/>
            <person name="Montgomery K."/>
            <person name="Morgan M.B."/>
            <person name="Munidasa M."/>
            <person name="Nazareth L.V."/>
            <person name="Nelson J."/>
            <person name="Ng B.M."/>
            <person name="Nguyen N.B."/>
            <person name="Nguyen P.Q."/>
            <person name="Nguyen T."/>
            <person name="Obregon M."/>
            <person name="Okwuonu G.O."/>
            <person name="Onwere C.G."/>
            <person name="Orozco G."/>
            <person name="Parra A."/>
            <person name="Patel S."/>
            <person name="Patil S."/>
            <person name="Perez A."/>
            <person name="Perez Y."/>
            <person name="Pham C."/>
            <person name="Primus E.L."/>
            <person name="Pu L.-L."/>
            <person name="Puazo M."/>
            <person name="Qin X."/>
            <person name="Quiroz J.B."/>
            <person name="Reese J."/>
            <person name="Richards S."/>
            <person name="Rives C.M."/>
            <person name="Robberts R."/>
            <person name="Ruiz S.J."/>
            <person name="Ruiz M.J."/>
            <person name="Santibanez J."/>
            <person name="Schneider B.W."/>
            <person name="Sisson I."/>
            <person name="Smith M."/>
            <person name="Sodergren E."/>
            <person name="Song X.-Z."/>
            <person name="Song B.B."/>
            <person name="Summersgill H."/>
            <person name="Thelus R."/>
            <person name="Thornton R.D."/>
            <person name="Trejos Z.Y."/>
            <person name="Usmani K."/>
            <person name="Vattathil S."/>
            <person name="Villasana D."/>
            <person name="Walker D.L."/>
            <person name="Wang S."/>
            <person name="Wang K."/>
            <person name="White C.S."/>
            <person name="Williams A.C."/>
            <person name="Williamson J."/>
            <person name="Wilson K."/>
            <person name="Woghiren I.O."/>
            <person name="Woodworth J.R."/>
            <person name="Worley K.C."/>
            <person name="Wright R.A."/>
            <person name="Wu W."/>
            <person name="Young L."/>
            <person name="Zhang L."/>
            <person name="Zhang J."/>
            <person name="Zhu Y."/>
            <person name="Muzny D.M."/>
            <person name="Weinstock G."/>
            <person name="Gibbs R.A."/>
        </authorList>
    </citation>
    <scope>NUCLEOTIDE SEQUENCE [LARGE SCALE GENOMIC DNA]</scope>
    <source>
        <strain evidence="3">LSR1</strain>
    </source>
</reference>
<keyword evidence="1" id="KW-1133">Transmembrane helix</keyword>
<name>A0A8R2NW38_ACYPI</name>
<dbReference type="Proteomes" id="UP000007819">
    <property type="component" value="Unassembled WGS sequence"/>
</dbReference>
<reference evidence="2" key="2">
    <citation type="submission" date="2022-06" db="UniProtKB">
        <authorList>
            <consortium name="EnsemblMetazoa"/>
        </authorList>
    </citation>
    <scope>IDENTIFICATION</scope>
</reference>
<sequence length="134" mass="13185">MAVAMIVVAVAAVATIVVVAAAVVATVGMVVAAVVVVGVAVAVAERTLQRSLQIAEGPAPAYRRQRSENCGWNDHVADSCHKTAVEGAATKAAKAAEKAEAAVAAALALAEGLKAKAAAAAACDISKGGMCIVH</sequence>
<protein>
    <submittedName>
        <fullName evidence="2">Uncharacterized protein</fullName>
    </submittedName>
</protein>
<dbReference type="KEGG" id="api:115034921"/>
<proteinExistence type="predicted"/>
<keyword evidence="1" id="KW-0812">Transmembrane</keyword>
<dbReference type="EnsemblMetazoa" id="XM_029492461.1">
    <property type="protein sequence ID" value="XP_029348321.1"/>
    <property type="gene ID" value="LOC115034921"/>
</dbReference>
<evidence type="ECO:0000313" key="3">
    <source>
        <dbReference type="Proteomes" id="UP000007819"/>
    </source>
</evidence>
<dbReference type="AlphaFoldDB" id="A0A8R2NW38"/>
<organism evidence="2 3">
    <name type="scientific">Acyrthosiphon pisum</name>
    <name type="common">Pea aphid</name>
    <dbReference type="NCBI Taxonomy" id="7029"/>
    <lineage>
        <taxon>Eukaryota</taxon>
        <taxon>Metazoa</taxon>
        <taxon>Ecdysozoa</taxon>
        <taxon>Arthropoda</taxon>
        <taxon>Hexapoda</taxon>
        <taxon>Insecta</taxon>
        <taxon>Pterygota</taxon>
        <taxon>Neoptera</taxon>
        <taxon>Paraneoptera</taxon>
        <taxon>Hemiptera</taxon>
        <taxon>Sternorrhyncha</taxon>
        <taxon>Aphidomorpha</taxon>
        <taxon>Aphidoidea</taxon>
        <taxon>Aphididae</taxon>
        <taxon>Macrosiphini</taxon>
        <taxon>Acyrthosiphon</taxon>
    </lineage>
</organism>
<accession>A0A8R2NW38</accession>
<keyword evidence="1" id="KW-0472">Membrane</keyword>
<keyword evidence="3" id="KW-1185">Reference proteome</keyword>